<dbReference type="PANTHER" id="PTHR44591">
    <property type="entry name" value="STRESS RESPONSE REGULATOR PROTEIN 1"/>
    <property type="match status" value="1"/>
</dbReference>
<sequence length="200" mass="21431">MSELPSTIRVLVAEDNALERSTLVDLLSALGHMVVAEVDSGTEAIEKAQQFTPDAVLLDMHMPGATGVQAAEGIASALPGTAVVLITGDLSLTLSTADVLRSTAVALLPKPTPPTTLDATLRMAVTRARELLAARREAAEAKEQLENRKLIERAKGILMRRTGSSEQEAYRIMQRSSQDRSVRMVDIARAVIDSEPGMKS</sequence>
<dbReference type="PIRSF" id="PIRSF036382">
    <property type="entry name" value="RR_antiterm"/>
    <property type="match status" value="1"/>
</dbReference>
<dbReference type="SUPFAM" id="SSF52172">
    <property type="entry name" value="CheY-like"/>
    <property type="match status" value="1"/>
</dbReference>
<dbReference type="Pfam" id="PF00072">
    <property type="entry name" value="Response_reg"/>
    <property type="match status" value="1"/>
</dbReference>
<dbReference type="OrthoDB" id="9808843at2"/>
<dbReference type="InterPro" id="IPR036388">
    <property type="entry name" value="WH-like_DNA-bd_sf"/>
</dbReference>
<organism evidence="6 7">
    <name type="scientific">Gemmatimonas phototrophica</name>
    <dbReference type="NCBI Taxonomy" id="1379270"/>
    <lineage>
        <taxon>Bacteria</taxon>
        <taxon>Pseudomonadati</taxon>
        <taxon>Gemmatimonadota</taxon>
        <taxon>Gemmatimonadia</taxon>
        <taxon>Gemmatimonadales</taxon>
        <taxon>Gemmatimonadaceae</taxon>
        <taxon>Gemmatimonas</taxon>
    </lineage>
</organism>
<dbReference type="InterPro" id="IPR001789">
    <property type="entry name" value="Sig_transdc_resp-reg_receiver"/>
</dbReference>
<accession>A0A143BI02</accession>
<dbReference type="RefSeq" id="WP_026849332.1">
    <property type="nucleotide sequence ID" value="NZ_CP011454.1"/>
</dbReference>
<dbReference type="AlphaFoldDB" id="A0A143BI02"/>
<feature type="domain" description="ANTAR" evidence="5">
    <location>
        <begin position="131"/>
        <end position="192"/>
    </location>
</feature>
<dbReference type="GO" id="GO:0003723">
    <property type="term" value="F:RNA binding"/>
    <property type="evidence" value="ECO:0007669"/>
    <property type="project" value="InterPro"/>
</dbReference>
<evidence type="ECO:0000313" key="7">
    <source>
        <dbReference type="Proteomes" id="UP000076404"/>
    </source>
</evidence>
<dbReference type="Gene3D" id="1.10.10.10">
    <property type="entry name" value="Winged helix-like DNA-binding domain superfamily/Winged helix DNA-binding domain"/>
    <property type="match status" value="1"/>
</dbReference>
<dbReference type="Pfam" id="PF03861">
    <property type="entry name" value="ANTAR"/>
    <property type="match status" value="1"/>
</dbReference>
<dbReference type="STRING" id="1379270.GEMMAAP_02710"/>
<dbReference type="PANTHER" id="PTHR44591:SF24">
    <property type="entry name" value="PROTEIN-GLUTAMATE METHYLESTERASE_PROTEIN-GLUTAMINE GLUTAMINASE 1"/>
    <property type="match status" value="1"/>
</dbReference>
<evidence type="ECO:0000259" key="4">
    <source>
        <dbReference type="PROSITE" id="PS50110"/>
    </source>
</evidence>
<keyword evidence="1 2" id="KW-0597">Phosphoprotein</keyword>
<keyword evidence="3" id="KW-0175">Coiled coil</keyword>
<gene>
    <name evidence="6" type="ORF">GEMMAAP_02710</name>
</gene>
<feature type="coiled-coil region" evidence="3">
    <location>
        <begin position="128"/>
        <end position="155"/>
    </location>
</feature>
<reference evidence="6 7" key="1">
    <citation type="journal article" date="2014" name="Proc. Natl. Acad. Sci. U.S.A.">
        <title>Functional type 2 photosynthetic reaction centers found in the rare bacterial phylum Gemmatimonadetes.</title>
        <authorList>
            <person name="Zeng Y."/>
            <person name="Feng F."/>
            <person name="Medova H."/>
            <person name="Dean J."/>
            <person name="Koblizek M."/>
        </authorList>
    </citation>
    <scope>NUCLEOTIDE SEQUENCE [LARGE SCALE GENOMIC DNA]</scope>
    <source>
        <strain evidence="6 7">AP64</strain>
    </source>
</reference>
<dbReference type="GO" id="GO:0000160">
    <property type="term" value="P:phosphorelay signal transduction system"/>
    <property type="evidence" value="ECO:0007669"/>
    <property type="project" value="InterPro"/>
</dbReference>
<protein>
    <recommendedName>
        <fullName evidence="8">Response regulator</fullName>
    </recommendedName>
</protein>
<evidence type="ECO:0000256" key="1">
    <source>
        <dbReference type="ARBA" id="ARBA00022553"/>
    </source>
</evidence>
<keyword evidence="7" id="KW-1185">Reference proteome</keyword>
<dbReference type="CDD" id="cd00156">
    <property type="entry name" value="REC"/>
    <property type="match status" value="1"/>
</dbReference>
<reference evidence="6 7" key="2">
    <citation type="journal article" date="2016" name="Environ. Microbiol. Rep.">
        <title>Metagenomic evidence for the presence of phototrophic Gemmatimonadetes bacteria in diverse environments.</title>
        <authorList>
            <person name="Zeng Y."/>
            <person name="Baumbach J."/>
            <person name="Barbosa E.G."/>
            <person name="Azevedo V."/>
            <person name="Zhang C."/>
            <person name="Koblizek M."/>
        </authorList>
    </citation>
    <scope>NUCLEOTIDE SEQUENCE [LARGE SCALE GENOMIC DNA]</scope>
    <source>
        <strain evidence="6 7">AP64</strain>
    </source>
</reference>
<feature type="domain" description="Response regulatory" evidence="4">
    <location>
        <begin position="9"/>
        <end position="125"/>
    </location>
</feature>
<dbReference type="PROSITE" id="PS50110">
    <property type="entry name" value="RESPONSE_REGULATORY"/>
    <property type="match status" value="1"/>
</dbReference>
<name>A0A143BI02_9BACT</name>
<evidence type="ECO:0000259" key="5">
    <source>
        <dbReference type="PROSITE" id="PS50921"/>
    </source>
</evidence>
<evidence type="ECO:0000313" key="6">
    <source>
        <dbReference type="EMBL" id="AMW04044.1"/>
    </source>
</evidence>
<dbReference type="InterPro" id="IPR050595">
    <property type="entry name" value="Bact_response_regulator"/>
</dbReference>
<dbReference type="SMART" id="SM00448">
    <property type="entry name" value="REC"/>
    <property type="match status" value="1"/>
</dbReference>
<dbReference type="EMBL" id="CP011454">
    <property type="protein sequence ID" value="AMW04044.1"/>
    <property type="molecule type" value="Genomic_DNA"/>
</dbReference>
<feature type="modified residue" description="4-aspartylphosphate" evidence="2">
    <location>
        <position position="59"/>
    </location>
</feature>
<evidence type="ECO:0000256" key="3">
    <source>
        <dbReference type="SAM" id="Coils"/>
    </source>
</evidence>
<dbReference type="PROSITE" id="PS50921">
    <property type="entry name" value="ANTAR"/>
    <property type="match status" value="1"/>
</dbReference>
<dbReference type="InterPro" id="IPR011006">
    <property type="entry name" value="CheY-like_superfamily"/>
</dbReference>
<dbReference type="SMART" id="SM01012">
    <property type="entry name" value="ANTAR"/>
    <property type="match status" value="1"/>
</dbReference>
<dbReference type="eggNOG" id="COG3707">
    <property type="taxonomic scope" value="Bacteria"/>
</dbReference>
<dbReference type="Proteomes" id="UP000076404">
    <property type="component" value="Chromosome"/>
</dbReference>
<evidence type="ECO:0000256" key="2">
    <source>
        <dbReference type="PROSITE-ProRule" id="PRU00169"/>
    </source>
</evidence>
<dbReference type="KEGG" id="gph:GEMMAAP_02710"/>
<dbReference type="InterPro" id="IPR005561">
    <property type="entry name" value="ANTAR"/>
</dbReference>
<dbReference type="Gene3D" id="3.40.50.2300">
    <property type="match status" value="1"/>
</dbReference>
<dbReference type="InterPro" id="IPR008327">
    <property type="entry name" value="Sig_transdc_resp-reg_antiterm"/>
</dbReference>
<proteinExistence type="predicted"/>
<evidence type="ECO:0008006" key="8">
    <source>
        <dbReference type="Google" id="ProtNLM"/>
    </source>
</evidence>